<gene>
    <name evidence="1" type="ORF">F5144DRAFT_624332</name>
</gene>
<evidence type="ECO:0000313" key="1">
    <source>
        <dbReference type="EMBL" id="KAH6613270.1"/>
    </source>
</evidence>
<name>A0ACB7NYD4_9PEZI</name>
<accession>A0ACB7NYD4</accession>
<dbReference type="EMBL" id="JAGIZQ010000008">
    <property type="protein sequence ID" value="KAH6613270.1"/>
    <property type="molecule type" value="Genomic_DNA"/>
</dbReference>
<keyword evidence="2" id="KW-1185">Reference proteome</keyword>
<comment type="caution">
    <text evidence="1">The sequence shown here is derived from an EMBL/GenBank/DDBJ whole genome shotgun (WGS) entry which is preliminary data.</text>
</comment>
<evidence type="ECO:0000313" key="2">
    <source>
        <dbReference type="Proteomes" id="UP000724584"/>
    </source>
</evidence>
<reference evidence="1 2" key="1">
    <citation type="journal article" date="2021" name="Nat. Commun.">
        <title>Genetic determinants of endophytism in the Arabidopsis root mycobiome.</title>
        <authorList>
            <person name="Mesny F."/>
            <person name="Miyauchi S."/>
            <person name="Thiergart T."/>
            <person name="Pickel B."/>
            <person name="Atanasova L."/>
            <person name="Karlsson M."/>
            <person name="Huettel B."/>
            <person name="Barry K.W."/>
            <person name="Haridas S."/>
            <person name="Chen C."/>
            <person name="Bauer D."/>
            <person name="Andreopoulos W."/>
            <person name="Pangilinan J."/>
            <person name="LaButti K."/>
            <person name="Riley R."/>
            <person name="Lipzen A."/>
            <person name="Clum A."/>
            <person name="Drula E."/>
            <person name="Henrissat B."/>
            <person name="Kohler A."/>
            <person name="Grigoriev I.V."/>
            <person name="Martin F.M."/>
            <person name="Hacquard S."/>
        </authorList>
    </citation>
    <scope>NUCLEOTIDE SEQUENCE [LARGE SCALE GENOMIC DNA]</scope>
    <source>
        <strain evidence="1 2">MPI-SDFR-AT-0079</strain>
    </source>
</reference>
<organism evidence="1 2">
    <name type="scientific">Chaetomium tenue</name>
    <dbReference type="NCBI Taxonomy" id="1854479"/>
    <lineage>
        <taxon>Eukaryota</taxon>
        <taxon>Fungi</taxon>
        <taxon>Dikarya</taxon>
        <taxon>Ascomycota</taxon>
        <taxon>Pezizomycotina</taxon>
        <taxon>Sordariomycetes</taxon>
        <taxon>Sordariomycetidae</taxon>
        <taxon>Sordariales</taxon>
        <taxon>Chaetomiaceae</taxon>
        <taxon>Chaetomium</taxon>
    </lineage>
</organism>
<proteinExistence type="predicted"/>
<protein>
    <submittedName>
        <fullName evidence="1">Med18 protein-domain-containing protein</fullName>
    </submittedName>
</protein>
<dbReference type="Proteomes" id="UP000724584">
    <property type="component" value="Unassembled WGS sequence"/>
</dbReference>
<sequence>MTHESFLAATVLAEDGPTARAILCGVTESRERHYYTSVRHYKPQNPASQGLATIKQLQKERRPTSAQWHELHQILVKQPSVVQVRTDVTEEAEHIMNATEKGEAASTGILASKPCALRWVDLPDPPSPQRPPSITQRRLVDIDDPRAASILTDNGFGLQSDLIEESYCWWLEGIEYSLTRMFVASLNPDPTAPHQVPNPKTLQPVGNFWILYVRAKVDSSPAATMPDRVKQAHAQLVRVQEQFKGVFDFPKPGDTTFSQIFYQESDSEEEPEYFEEPSSCVPSSFQPTLVSPESLVSSGRASRLVSQMNPWTVVGLVPFQGRDVSARANCDEGKPTCKRCEKSRRECGGYRPEFEIVHRDQTGSTVRRLRKAGDALHQHPTTPRPFVFIQEEPQPWRRRQSPSPSPVSALTIPIAHRASCYFASNFILVPVGVAPHGFMEYLVPLMDTEPPESALRYAFNACAFALLGNRARADGINLAQLSLKEHTMALAQTHKALGHPAAASTDSTLAAVLLLCLYESITGIKESRMLAWRTHIDGAVHIVQTRGREDMCRTRMGALLFTAVRHHLVSRVLSSGLPLPFGTDWWMAGGDTGSLFANCQRFNLKFSELRAEANRLLGNASRSPESLAQMHETAKHIQDLDQEVADWLVSIPDEFRFRTVCLVPADGPGNPSGSSGEKEAFPGRVDVYPDFVSAMAWNMARVSRLLLASLNIRIAARVCSPADYRTTPEYKTSMPICESTIADIIASVPYHLGWRLHGKGLSGPGLSTFACGEEGTCKALPALFLIWTLTCVKNHDMSTEEQRGWAKGRLKFIAEEVGLKYAHIVNEANLRFPSMMIRKDGMFAAGVDPLQVINDAMMARVVPQTPESMTSPSPRPSA</sequence>